<evidence type="ECO:0000256" key="1">
    <source>
        <dbReference type="PIRSR" id="PIRSR640198-1"/>
    </source>
</evidence>
<dbReference type="EMBL" id="CP036349">
    <property type="protein sequence ID" value="QDV73857.1"/>
    <property type="molecule type" value="Genomic_DNA"/>
</dbReference>
<gene>
    <name evidence="4" type="ORF">Spa11_20560</name>
</gene>
<dbReference type="Proteomes" id="UP000316426">
    <property type="component" value="Chromosome"/>
</dbReference>
<feature type="binding site" evidence="2">
    <location>
        <begin position="248"/>
        <end position="249"/>
    </location>
    <ligand>
        <name>ATP</name>
        <dbReference type="ChEBI" id="CHEBI:30616"/>
    </ligand>
</feature>
<keyword evidence="5" id="KW-1185">Reference proteome</keyword>
<dbReference type="GO" id="GO:0005524">
    <property type="term" value="F:ATP binding"/>
    <property type="evidence" value="ECO:0007669"/>
    <property type="project" value="UniProtKB-KW"/>
</dbReference>
<dbReference type="RefSeq" id="WP_145111567.1">
    <property type="nucleotide sequence ID" value="NZ_CP036349.1"/>
</dbReference>
<reference evidence="4 5" key="1">
    <citation type="submission" date="2019-02" db="EMBL/GenBank/DDBJ databases">
        <title>Deep-cultivation of Planctomycetes and their phenomic and genomic characterization uncovers novel biology.</title>
        <authorList>
            <person name="Wiegand S."/>
            <person name="Jogler M."/>
            <person name="Boedeker C."/>
            <person name="Pinto D."/>
            <person name="Vollmers J."/>
            <person name="Rivas-Marin E."/>
            <person name="Kohn T."/>
            <person name="Peeters S.H."/>
            <person name="Heuer A."/>
            <person name="Rast P."/>
            <person name="Oberbeckmann S."/>
            <person name="Bunk B."/>
            <person name="Jeske O."/>
            <person name="Meyerdierks A."/>
            <person name="Storesund J.E."/>
            <person name="Kallscheuer N."/>
            <person name="Luecker S."/>
            <person name="Lage O.M."/>
            <person name="Pohl T."/>
            <person name="Merkel B.J."/>
            <person name="Hornburger P."/>
            <person name="Mueller R.-W."/>
            <person name="Bruemmer F."/>
            <person name="Labrenz M."/>
            <person name="Spormann A.M."/>
            <person name="Op den Camp H."/>
            <person name="Overmann J."/>
            <person name="Amann R."/>
            <person name="Jetten M.S.M."/>
            <person name="Mascher T."/>
            <person name="Medema M.H."/>
            <person name="Devos D.P."/>
            <person name="Kaster A.-K."/>
            <person name="Ovreas L."/>
            <person name="Rohde M."/>
            <person name="Galperin M.Y."/>
            <person name="Jogler C."/>
        </authorList>
    </citation>
    <scope>NUCLEOTIDE SEQUENCE [LARGE SCALE GENOMIC DNA]</scope>
    <source>
        <strain evidence="4 5">Spa11</strain>
    </source>
</reference>
<feature type="domain" description="Fido" evidence="3">
    <location>
        <begin position="114"/>
        <end position="271"/>
    </location>
</feature>
<keyword evidence="2" id="KW-0067">ATP-binding</keyword>
<proteinExistence type="predicted"/>
<dbReference type="InterPro" id="IPR036597">
    <property type="entry name" value="Fido-like_dom_sf"/>
</dbReference>
<dbReference type="PANTHER" id="PTHR13504">
    <property type="entry name" value="FIDO DOMAIN-CONTAINING PROTEIN DDB_G0283145"/>
    <property type="match status" value="1"/>
</dbReference>
<keyword evidence="4" id="KW-0548">Nucleotidyltransferase</keyword>
<dbReference type="InterPro" id="IPR025230">
    <property type="entry name" value="DUF4172"/>
</dbReference>
<sequence>MAYIHEQTGWPQLTWDNDELAAPLAAVRCQQGRLLGKMETLGFDLRSEASLVVLTADVVNSSAIEGERLDPHEVRSSIARRLGLDAAGLPLPSRSVDGVVEMMLDATQRFDEPLTAKRLYGWHAALFPTAHSGIHKIEVAQWRTDADGPMRVVSGAIGKEKVHFQAPVADRLPEEMEQFLAWFNGRSATDPVLKAAMAHFWFVTIHPFEDGNGRIARAIADMSLARADGSKDRFYSMSSQIEAERKDYYRQLELAQRGELDVTSWLAWFLGCLGRAIDSSDERLAGVLNKARVWQRLQSRSVNERQRTVINRLLDGFDGYLSTAKYAKLAKCSSDTALRDIRELLERGVLVANPGRGRSTSYRMAPPEAIVE</sequence>
<dbReference type="PANTHER" id="PTHR13504:SF33">
    <property type="entry name" value="FIC FAMILY PROTEIN"/>
    <property type="match status" value="1"/>
</dbReference>
<dbReference type="GO" id="GO:0016779">
    <property type="term" value="F:nucleotidyltransferase activity"/>
    <property type="evidence" value="ECO:0007669"/>
    <property type="project" value="UniProtKB-KW"/>
</dbReference>
<dbReference type="EC" id="2.7.7.-" evidence="4"/>
<dbReference type="Gene3D" id="1.10.3290.10">
    <property type="entry name" value="Fido-like domain"/>
    <property type="match status" value="1"/>
</dbReference>
<dbReference type="SUPFAM" id="SSF140931">
    <property type="entry name" value="Fic-like"/>
    <property type="match status" value="1"/>
</dbReference>
<dbReference type="InterPro" id="IPR003812">
    <property type="entry name" value="Fido"/>
</dbReference>
<name>A0A518K7V8_9BACT</name>
<dbReference type="Pfam" id="PF13776">
    <property type="entry name" value="DUF4172"/>
    <property type="match status" value="1"/>
</dbReference>
<dbReference type="Pfam" id="PF02661">
    <property type="entry name" value="Fic"/>
    <property type="match status" value="1"/>
</dbReference>
<evidence type="ECO:0000313" key="5">
    <source>
        <dbReference type="Proteomes" id="UP000316426"/>
    </source>
</evidence>
<keyword evidence="4" id="KW-0808">Transferase</keyword>
<dbReference type="PROSITE" id="PS51459">
    <property type="entry name" value="FIDO"/>
    <property type="match status" value="1"/>
</dbReference>
<dbReference type="KEGG" id="bmei:Spa11_20560"/>
<keyword evidence="2" id="KW-0547">Nucleotide-binding</keyword>
<evidence type="ECO:0000259" key="3">
    <source>
        <dbReference type="PROSITE" id="PS51459"/>
    </source>
</evidence>
<protein>
    <submittedName>
        <fullName evidence="4">Adenosine monophosphate-protein transferase SoFic</fullName>
        <ecNumber evidence="4">2.7.7.-</ecNumber>
    </submittedName>
</protein>
<feature type="active site" evidence="1">
    <location>
        <position position="206"/>
    </location>
</feature>
<accession>A0A518K7V8</accession>
<feature type="binding site" evidence="2">
    <location>
        <begin position="210"/>
        <end position="217"/>
    </location>
    <ligand>
        <name>ATP</name>
        <dbReference type="ChEBI" id="CHEBI:30616"/>
    </ligand>
</feature>
<organism evidence="4 5">
    <name type="scientific">Botrimarina mediterranea</name>
    <dbReference type="NCBI Taxonomy" id="2528022"/>
    <lineage>
        <taxon>Bacteria</taxon>
        <taxon>Pseudomonadati</taxon>
        <taxon>Planctomycetota</taxon>
        <taxon>Planctomycetia</taxon>
        <taxon>Pirellulales</taxon>
        <taxon>Lacipirellulaceae</taxon>
        <taxon>Botrimarina</taxon>
    </lineage>
</organism>
<dbReference type="Gene3D" id="1.10.10.10">
    <property type="entry name" value="Winged helix-like DNA-binding domain superfamily/Winged helix DNA-binding domain"/>
    <property type="match status" value="1"/>
</dbReference>
<dbReference type="AlphaFoldDB" id="A0A518K7V8"/>
<evidence type="ECO:0000313" key="4">
    <source>
        <dbReference type="EMBL" id="QDV73857.1"/>
    </source>
</evidence>
<dbReference type="InterPro" id="IPR036388">
    <property type="entry name" value="WH-like_DNA-bd_sf"/>
</dbReference>
<evidence type="ECO:0000256" key="2">
    <source>
        <dbReference type="PIRSR" id="PIRSR640198-2"/>
    </source>
</evidence>
<dbReference type="InterPro" id="IPR040198">
    <property type="entry name" value="Fido_containing"/>
</dbReference>